<keyword evidence="3" id="KW-0274">FAD</keyword>
<organism evidence="5 6">
    <name type="scientific">Actinokineospora diospyrosa</name>
    <dbReference type="NCBI Taxonomy" id="103728"/>
    <lineage>
        <taxon>Bacteria</taxon>
        <taxon>Bacillati</taxon>
        <taxon>Actinomycetota</taxon>
        <taxon>Actinomycetes</taxon>
        <taxon>Pseudonocardiales</taxon>
        <taxon>Pseudonocardiaceae</taxon>
        <taxon>Actinokineospora</taxon>
    </lineage>
</organism>
<reference evidence="5 6" key="1">
    <citation type="submission" date="2022-06" db="EMBL/GenBank/DDBJ databases">
        <title>Genomic Encyclopedia of Archaeal and Bacterial Type Strains, Phase II (KMG-II): from individual species to whole genera.</title>
        <authorList>
            <person name="Goeker M."/>
        </authorList>
    </citation>
    <scope>NUCLEOTIDE SEQUENCE [LARGE SCALE GENOMIC DNA]</scope>
    <source>
        <strain evidence="5 6">DSM 44255</strain>
    </source>
</reference>
<dbReference type="PANTHER" id="PTHR43004">
    <property type="entry name" value="TRK SYSTEM POTASSIUM UPTAKE PROTEIN"/>
    <property type="match status" value="1"/>
</dbReference>
<dbReference type="InterPro" id="IPR050641">
    <property type="entry name" value="RIFMO-like"/>
</dbReference>
<dbReference type="Gene3D" id="3.40.30.120">
    <property type="match status" value="1"/>
</dbReference>
<gene>
    <name evidence="5" type="ORF">LV75_005128</name>
</gene>
<dbReference type="Proteomes" id="UP001205185">
    <property type="component" value="Unassembled WGS sequence"/>
</dbReference>
<evidence type="ECO:0000259" key="4">
    <source>
        <dbReference type="Pfam" id="PF01494"/>
    </source>
</evidence>
<dbReference type="Pfam" id="PF01494">
    <property type="entry name" value="FAD_binding_3"/>
    <property type="match status" value="1"/>
</dbReference>
<evidence type="ECO:0000256" key="1">
    <source>
        <dbReference type="ARBA" id="ARBA00001974"/>
    </source>
</evidence>
<evidence type="ECO:0000256" key="2">
    <source>
        <dbReference type="ARBA" id="ARBA00022630"/>
    </source>
</evidence>
<name>A0ABT1IIX2_9PSEU</name>
<dbReference type="InterPro" id="IPR036188">
    <property type="entry name" value="FAD/NAD-bd_sf"/>
</dbReference>
<comment type="caution">
    <text evidence="5">The sequence shown here is derived from an EMBL/GenBank/DDBJ whole genome shotgun (WGS) entry which is preliminary data.</text>
</comment>
<feature type="domain" description="FAD-binding" evidence="4">
    <location>
        <begin position="4"/>
        <end position="335"/>
    </location>
</feature>
<evidence type="ECO:0000313" key="6">
    <source>
        <dbReference type="Proteomes" id="UP001205185"/>
    </source>
</evidence>
<dbReference type="RefSeq" id="WP_253889526.1">
    <property type="nucleotide sequence ID" value="NZ_BAAAVB010000008.1"/>
</dbReference>
<dbReference type="PRINTS" id="PR00420">
    <property type="entry name" value="RNGMNOXGNASE"/>
</dbReference>
<dbReference type="InterPro" id="IPR002938">
    <property type="entry name" value="FAD-bd"/>
</dbReference>
<dbReference type="SUPFAM" id="SSF51905">
    <property type="entry name" value="FAD/NAD(P)-binding domain"/>
    <property type="match status" value="1"/>
</dbReference>
<protein>
    <submittedName>
        <fullName evidence="5">3-(3-hydroxy-phenyl)propionate hydroxylase</fullName>
    </submittedName>
</protein>
<keyword evidence="6" id="KW-1185">Reference proteome</keyword>
<sequence>MNRPVLVVGAGPVGLATATELLRRGVPVRLIDKADQPSPLTKALGVWPRTVEILDRLGADGAAGRRGLRVRSFRYYSSARQVARIRFPDRTAPLILPQPEVEDILADCLTRAGGAVERGTELLDLVQHDDHVTVRLRESRGGEQVEEFSRVVGCDGASSTVRSLAGIGFEGATYPHTFVVADTRLDGPLTHDDNHYFCSPRGVLVIAGLPTGQFRVFTSAPPELTRAGTDLDVVQRLVDERGPGGLRLHDASWISAFNVHARHADRPMVGRVLLAGDAAHIHSPAGGQGLNTGVYDAYNLAWKLALVEQGRAREDLLHSYAEERGQAAKDVVRQAHAQTKAWMLTKPHQVALRDLALRVASATRVAHLSYVPTLAGLRARYFSIHSGQERGGFTPGALVGDHLVWDVRTSRRTPLRAALSDLRHTLLLCDVTDHSSVVEQFEADTGLDVRVLDTAAGSLGLPGAGLPLHRRPKGSPFAVLVRPDQHVAVCAPVTDLGPVRAELRRVLRPVLPTHPAER</sequence>
<dbReference type="PANTHER" id="PTHR43004:SF19">
    <property type="entry name" value="BINDING MONOOXYGENASE, PUTATIVE (JCVI)-RELATED"/>
    <property type="match status" value="1"/>
</dbReference>
<evidence type="ECO:0000313" key="5">
    <source>
        <dbReference type="EMBL" id="MCP2272602.1"/>
    </source>
</evidence>
<dbReference type="Gene3D" id="3.30.70.2450">
    <property type="match status" value="1"/>
</dbReference>
<evidence type="ECO:0000256" key="3">
    <source>
        <dbReference type="ARBA" id="ARBA00022827"/>
    </source>
</evidence>
<dbReference type="Gene3D" id="3.50.50.60">
    <property type="entry name" value="FAD/NAD(P)-binding domain"/>
    <property type="match status" value="1"/>
</dbReference>
<comment type="cofactor">
    <cofactor evidence="1">
        <name>FAD</name>
        <dbReference type="ChEBI" id="CHEBI:57692"/>
    </cofactor>
</comment>
<proteinExistence type="predicted"/>
<keyword evidence="2" id="KW-0285">Flavoprotein</keyword>
<dbReference type="EMBL" id="JAMTCO010000013">
    <property type="protein sequence ID" value="MCP2272602.1"/>
    <property type="molecule type" value="Genomic_DNA"/>
</dbReference>
<accession>A0ABT1IIX2</accession>